<name>A0AA86UWW1_9EUKA</name>
<keyword evidence="3" id="KW-1185">Reference proteome</keyword>
<sequence>MLDEQFIPVPNQLKNALQFMNNYTYITLGQNGMELKPELLVQLFGDNYINRIVQYQNSHINKQKFNLNFQNAKLIICECLFTIVQNKLQMERNYFEKTQRRINKKINGMALKFQKMGSLFVDIFADSNGQ</sequence>
<comment type="caution">
    <text evidence="1">The sequence shown here is derived from an EMBL/GenBank/DDBJ whole genome shotgun (WGS) entry which is preliminary data.</text>
</comment>
<evidence type="ECO:0000313" key="2">
    <source>
        <dbReference type="EMBL" id="CAL6051607.1"/>
    </source>
</evidence>
<gene>
    <name evidence="2" type="ORF">HINF_LOCUS44449</name>
    <name evidence="1" type="ORF">HINF_LOCUS55411</name>
</gene>
<reference evidence="1" key="1">
    <citation type="submission" date="2023-06" db="EMBL/GenBank/DDBJ databases">
        <authorList>
            <person name="Kurt Z."/>
        </authorList>
    </citation>
    <scope>NUCLEOTIDE SEQUENCE</scope>
</reference>
<organism evidence="1">
    <name type="scientific">Hexamita inflata</name>
    <dbReference type="NCBI Taxonomy" id="28002"/>
    <lineage>
        <taxon>Eukaryota</taxon>
        <taxon>Metamonada</taxon>
        <taxon>Diplomonadida</taxon>
        <taxon>Hexamitidae</taxon>
        <taxon>Hexamitinae</taxon>
        <taxon>Hexamita</taxon>
    </lineage>
</organism>
<protein>
    <submittedName>
        <fullName evidence="2">Hypothetical_protein</fullName>
    </submittedName>
</protein>
<accession>A0AA86UWW1</accession>
<dbReference type="EMBL" id="CATOUU010001030">
    <property type="protein sequence ID" value="CAI9967766.1"/>
    <property type="molecule type" value="Genomic_DNA"/>
</dbReference>
<evidence type="ECO:0000313" key="1">
    <source>
        <dbReference type="EMBL" id="CAI9967766.1"/>
    </source>
</evidence>
<evidence type="ECO:0000313" key="3">
    <source>
        <dbReference type="Proteomes" id="UP001642409"/>
    </source>
</evidence>
<dbReference type="Proteomes" id="UP001642409">
    <property type="component" value="Unassembled WGS sequence"/>
</dbReference>
<proteinExistence type="predicted"/>
<dbReference type="AlphaFoldDB" id="A0AA86UWW1"/>
<dbReference type="EMBL" id="CAXDID020000189">
    <property type="protein sequence ID" value="CAL6051607.1"/>
    <property type="molecule type" value="Genomic_DNA"/>
</dbReference>
<reference evidence="2 3" key="2">
    <citation type="submission" date="2024-07" db="EMBL/GenBank/DDBJ databases">
        <authorList>
            <person name="Akdeniz Z."/>
        </authorList>
    </citation>
    <scope>NUCLEOTIDE SEQUENCE [LARGE SCALE GENOMIC DNA]</scope>
</reference>